<accession>A0A914I9C0</accession>
<name>A0A914I9C0_GLORO</name>
<organism evidence="2 3">
    <name type="scientific">Globodera rostochiensis</name>
    <name type="common">Golden nematode worm</name>
    <name type="synonym">Heterodera rostochiensis</name>
    <dbReference type="NCBI Taxonomy" id="31243"/>
    <lineage>
        <taxon>Eukaryota</taxon>
        <taxon>Metazoa</taxon>
        <taxon>Ecdysozoa</taxon>
        <taxon>Nematoda</taxon>
        <taxon>Chromadorea</taxon>
        <taxon>Rhabditida</taxon>
        <taxon>Tylenchina</taxon>
        <taxon>Tylenchomorpha</taxon>
        <taxon>Tylenchoidea</taxon>
        <taxon>Heteroderidae</taxon>
        <taxon>Heteroderinae</taxon>
        <taxon>Globodera</taxon>
    </lineage>
</organism>
<proteinExistence type="predicted"/>
<feature type="coiled-coil region" evidence="1">
    <location>
        <begin position="291"/>
        <end position="318"/>
    </location>
</feature>
<keyword evidence="2" id="KW-1185">Reference proteome</keyword>
<sequence>MVVTLCMAPLDDRFLVRLPGQNYSVAEPEVMQLVSHSISTFEVPRQRFSYTDKTAMDNEQTPEQVFANFAHLDHCIDGVSQNSVHWKDTLLNAVAQMFGSQTERGLQILDMANKVIAAGELRFLNSTKATDTAFSDAIFLLLTRIDSTYATEAFLRVVQKAMSDQTERREEKIVEENWQGALDSSRKIMKFACRASNKVWDEIINVKVEESAFKKRVFSVIVQQQTESERMRMCIPTSVEVNGWRAANNMQLEFVREMSNAFSAPGMSNVVERQLQWIQQEIQCVAQRWEIQLLREQLAQKDEQLAQKNEQLAQKDETIQERDARINKLLKEAQDAKIAQQTSSSLACGPSTK</sequence>
<evidence type="ECO:0000256" key="1">
    <source>
        <dbReference type="SAM" id="Coils"/>
    </source>
</evidence>
<reference evidence="3" key="1">
    <citation type="submission" date="2022-11" db="UniProtKB">
        <authorList>
            <consortium name="WormBaseParasite"/>
        </authorList>
    </citation>
    <scope>IDENTIFICATION</scope>
</reference>
<evidence type="ECO:0000313" key="3">
    <source>
        <dbReference type="WBParaSite" id="Gr19_v10_g8702.t2"/>
    </source>
</evidence>
<dbReference type="WBParaSite" id="Gr19_v10_g8702.t2">
    <property type="protein sequence ID" value="Gr19_v10_g8702.t2"/>
    <property type="gene ID" value="Gr19_v10_g8702"/>
</dbReference>
<keyword evidence="1" id="KW-0175">Coiled coil</keyword>
<dbReference type="AlphaFoldDB" id="A0A914I9C0"/>
<evidence type="ECO:0000313" key="2">
    <source>
        <dbReference type="Proteomes" id="UP000887572"/>
    </source>
</evidence>
<dbReference type="Proteomes" id="UP000887572">
    <property type="component" value="Unplaced"/>
</dbReference>
<protein>
    <submittedName>
        <fullName evidence="3">Uncharacterized protein</fullName>
    </submittedName>
</protein>